<keyword evidence="4" id="KW-0472">Membrane</keyword>
<dbReference type="GeneID" id="100651348"/>
<dbReference type="PROSITE" id="PS50011">
    <property type="entry name" value="PROTEIN_KINASE_DOM"/>
    <property type="match status" value="1"/>
</dbReference>
<dbReference type="GO" id="GO:0004714">
    <property type="term" value="F:transmembrane receptor protein tyrosine kinase activity"/>
    <property type="evidence" value="ECO:0007669"/>
    <property type="project" value="UniProtKB-EC"/>
</dbReference>
<dbReference type="InterPro" id="IPR020635">
    <property type="entry name" value="Tyr_kinase_cat_dom"/>
</dbReference>
<dbReference type="GO" id="GO:0043235">
    <property type="term" value="C:receptor complex"/>
    <property type="evidence" value="ECO:0007669"/>
    <property type="project" value="TreeGrafter"/>
</dbReference>
<evidence type="ECO:0000313" key="8">
    <source>
        <dbReference type="RefSeq" id="XP_048269095.1"/>
    </source>
</evidence>
<keyword evidence="5" id="KW-0732">Signal</keyword>
<dbReference type="PROSITE" id="PS00109">
    <property type="entry name" value="PROTEIN_KINASE_TYR"/>
    <property type="match status" value="1"/>
</dbReference>
<evidence type="ECO:0000256" key="5">
    <source>
        <dbReference type="SAM" id="SignalP"/>
    </source>
</evidence>
<dbReference type="InterPro" id="IPR011009">
    <property type="entry name" value="Kinase-like_dom_sf"/>
</dbReference>
<dbReference type="PANTHER" id="PTHR24416">
    <property type="entry name" value="TYROSINE-PROTEIN KINASE RECEPTOR"/>
    <property type="match status" value="1"/>
</dbReference>
<dbReference type="InterPro" id="IPR050122">
    <property type="entry name" value="RTK"/>
</dbReference>
<proteinExistence type="predicted"/>
<dbReference type="Gene3D" id="1.10.510.10">
    <property type="entry name" value="Transferase(Phosphotransferase) domain 1"/>
    <property type="match status" value="2"/>
</dbReference>
<feature type="chain" id="PRO_5039278611" evidence="5">
    <location>
        <begin position="26"/>
        <end position="596"/>
    </location>
</feature>
<dbReference type="PANTHER" id="PTHR24416:SF611">
    <property type="entry name" value="TYROSINE-PROTEIN KINASE TRANSMEMBRANE RECEPTOR ROR"/>
    <property type="match status" value="1"/>
</dbReference>
<dbReference type="GO" id="GO:0005886">
    <property type="term" value="C:plasma membrane"/>
    <property type="evidence" value="ECO:0007669"/>
    <property type="project" value="TreeGrafter"/>
</dbReference>
<dbReference type="SUPFAM" id="SSF56112">
    <property type="entry name" value="Protein kinase-like (PK-like)"/>
    <property type="match status" value="1"/>
</dbReference>
<evidence type="ECO:0000256" key="4">
    <source>
        <dbReference type="SAM" id="Phobius"/>
    </source>
</evidence>
<dbReference type="PROSITE" id="PS00107">
    <property type="entry name" value="PROTEIN_KINASE_ATP"/>
    <property type="match status" value="1"/>
</dbReference>
<keyword evidence="4" id="KW-0812">Transmembrane</keyword>
<keyword evidence="7" id="KW-1185">Reference proteome</keyword>
<gene>
    <name evidence="8" type="primary">LOC100651348</name>
</gene>
<dbReference type="Proteomes" id="UP000835206">
    <property type="component" value="Chromosome 16"/>
</dbReference>
<evidence type="ECO:0000256" key="1">
    <source>
        <dbReference type="ARBA" id="ARBA00004167"/>
    </source>
</evidence>
<keyword evidence="4" id="KW-1133">Transmembrane helix</keyword>
<dbReference type="InterPro" id="IPR001245">
    <property type="entry name" value="Ser-Thr/Tyr_kinase_cat_dom"/>
</dbReference>
<organism evidence="7 8">
    <name type="scientific">Bombus terrestris</name>
    <name type="common">Buff-tailed bumblebee</name>
    <name type="synonym">Apis terrestris</name>
    <dbReference type="NCBI Taxonomy" id="30195"/>
    <lineage>
        <taxon>Eukaryota</taxon>
        <taxon>Metazoa</taxon>
        <taxon>Ecdysozoa</taxon>
        <taxon>Arthropoda</taxon>
        <taxon>Hexapoda</taxon>
        <taxon>Insecta</taxon>
        <taxon>Pterygota</taxon>
        <taxon>Neoptera</taxon>
        <taxon>Endopterygota</taxon>
        <taxon>Hymenoptera</taxon>
        <taxon>Apocrita</taxon>
        <taxon>Aculeata</taxon>
        <taxon>Apoidea</taxon>
        <taxon>Anthophila</taxon>
        <taxon>Apidae</taxon>
        <taxon>Bombus</taxon>
        <taxon>Bombus</taxon>
    </lineage>
</organism>
<dbReference type="RefSeq" id="XP_048269095.1">
    <property type="nucleotide sequence ID" value="XM_048413138.1"/>
</dbReference>
<reference evidence="8" key="1">
    <citation type="submission" date="2025-08" db="UniProtKB">
        <authorList>
            <consortium name="RefSeq"/>
        </authorList>
    </citation>
    <scope>IDENTIFICATION</scope>
</reference>
<dbReference type="Pfam" id="PF07714">
    <property type="entry name" value="PK_Tyr_Ser-Thr"/>
    <property type="match status" value="1"/>
</dbReference>
<name>A0A9C6SUW2_BOMTE</name>
<evidence type="ECO:0000256" key="3">
    <source>
        <dbReference type="PROSITE-ProRule" id="PRU10141"/>
    </source>
</evidence>
<comment type="subcellular location">
    <subcellularLocation>
        <location evidence="1">Membrane</location>
        <topology evidence="1">Single-pass membrane protein</topology>
    </subcellularLocation>
</comment>
<feature type="domain" description="Protein kinase" evidence="6">
    <location>
        <begin position="367"/>
        <end position="596"/>
    </location>
</feature>
<keyword evidence="8" id="KW-0675">Receptor</keyword>
<sequence>MSVRIQSLLIYSTLVSFYLCNGSYAGDTNEFVGSVRNLSVTVLKDPKYVGKQNAYKYLRLNISWLPPDSVRQPSSYSVIVTGIPIREGTSITECPEGSLFFILKDSTKHNVVLPEYNDLFDIADLYIQLNCSYKVQVLANPRSKYIINTPEVLYTVPECIDHLCSCVNAKKTLPIPKVNISQEESEIVITWSTNSNTSNIQYYTISIGVPIFISKKGLPVYNMTKLVQVPVDKTVFSWDLKVNNQYIEITDGYKIAVNAVNHHGCSGLEGDIIIHFISSANRNIWLILIGILTSCILFGIVSFLLYRNYNFFMVHNSNKSGICTISECKCKWTKAILQKFNILYIKYESEEGYMEGTDNLNVAFKSVKLIHELGTGQFGKVYLGQLDDKNNTSVAVKMSQQIDIPNNSEIQQEFIKEIEIMRMAGNHPHLVSLIGYCIKPTQPTCILLEYMQGGDLLTYLHDQRKQQKNETNNCKPGQYTNITNNCREEIDVSETLYSMCSTIRNTMNSYKSRQYMNIINNCKEETEYRKEDWIGRIKEHQFLKFATEIAMGMEHLEAKGITHRDLAARNILLSADFTAKVFNLNFIIFSISLICI</sequence>
<feature type="binding site" evidence="3">
    <location>
        <position position="397"/>
    </location>
    <ligand>
        <name>ATP</name>
        <dbReference type="ChEBI" id="CHEBI:30616"/>
    </ligand>
</feature>
<dbReference type="InterPro" id="IPR000719">
    <property type="entry name" value="Prot_kinase_dom"/>
</dbReference>
<dbReference type="InterPro" id="IPR017441">
    <property type="entry name" value="Protein_kinase_ATP_BS"/>
</dbReference>
<dbReference type="GO" id="GO:0005524">
    <property type="term" value="F:ATP binding"/>
    <property type="evidence" value="ECO:0007669"/>
    <property type="project" value="UniProtKB-UniRule"/>
</dbReference>
<keyword evidence="3" id="KW-0067">ATP-binding</keyword>
<dbReference type="SMART" id="SM00220">
    <property type="entry name" value="S_TKc"/>
    <property type="match status" value="1"/>
</dbReference>
<dbReference type="AlphaFoldDB" id="A0A9C6SUW2"/>
<evidence type="ECO:0000259" key="6">
    <source>
        <dbReference type="PROSITE" id="PS50011"/>
    </source>
</evidence>
<protein>
    <submittedName>
        <fullName evidence="8">Vascular endothelial growth factor receptor 2 isoform X3</fullName>
    </submittedName>
</protein>
<comment type="catalytic activity">
    <reaction evidence="2">
        <text>L-tyrosyl-[protein] + ATP = O-phospho-L-tyrosyl-[protein] + ADP + H(+)</text>
        <dbReference type="Rhea" id="RHEA:10596"/>
        <dbReference type="Rhea" id="RHEA-COMP:10136"/>
        <dbReference type="Rhea" id="RHEA-COMP:20101"/>
        <dbReference type="ChEBI" id="CHEBI:15378"/>
        <dbReference type="ChEBI" id="CHEBI:30616"/>
        <dbReference type="ChEBI" id="CHEBI:46858"/>
        <dbReference type="ChEBI" id="CHEBI:61978"/>
        <dbReference type="ChEBI" id="CHEBI:456216"/>
        <dbReference type="EC" id="2.7.10.1"/>
    </reaction>
</comment>
<evidence type="ECO:0000313" key="7">
    <source>
        <dbReference type="Proteomes" id="UP000835206"/>
    </source>
</evidence>
<dbReference type="GO" id="GO:0007169">
    <property type="term" value="P:cell surface receptor protein tyrosine kinase signaling pathway"/>
    <property type="evidence" value="ECO:0007669"/>
    <property type="project" value="TreeGrafter"/>
</dbReference>
<accession>A0A9C6SUW2</accession>
<feature type="transmembrane region" description="Helical" evidence="4">
    <location>
        <begin position="284"/>
        <end position="306"/>
    </location>
</feature>
<evidence type="ECO:0000256" key="2">
    <source>
        <dbReference type="ARBA" id="ARBA00051243"/>
    </source>
</evidence>
<dbReference type="InterPro" id="IPR008266">
    <property type="entry name" value="Tyr_kinase_AS"/>
</dbReference>
<keyword evidence="3" id="KW-0547">Nucleotide-binding</keyword>
<dbReference type="SMART" id="SM00219">
    <property type="entry name" value="TyrKc"/>
    <property type="match status" value="1"/>
</dbReference>
<feature type="signal peptide" evidence="5">
    <location>
        <begin position="1"/>
        <end position="25"/>
    </location>
</feature>